<dbReference type="InterPro" id="IPR013767">
    <property type="entry name" value="PAS_fold"/>
</dbReference>
<organism evidence="17 18">
    <name type="scientific">Streptomyces harbinensis</name>
    <dbReference type="NCBI Taxonomy" id="1176198"/>
    <lineage>
        <taxon>Bacteria</taxon>
        <taxon>Bacillati</taxon>
        <taxon>Actinomycetota</taxon>
        <taxon>Actinomycetes</taxon>
        <taxon>Kitasatosporales</taxon>
        <taxon>Streptomycetaceae</taxon>
        <taxon>Streptomyces</taxon>
    </lineage>
</organism>
<dbReference type="GO" id="GO:0000155">
    <property type="term" value="F:phosphorelay sensor kinase activity"/>
    <property type="evidence" value="ECO:0007669"/>
    <property type="project" value="InterPro"/>
</dbReference>
<dbReference type="InterPro" id="IPR016120">
    <property type="entry name" value="Sig_transdc_His_kin_SpoOB"/>
</dbReference>
<dbReference type="Gene3D" id="1.10.287.130">
    <property type="match status" value="1"/>
</dbReference>
<evidence type="ECO:0000256" key="6">
    <source>
        <dbReference type="ARBA" id="ARBA00022679"/>
    </source>
</evidence>
<evidence type="ECO:0000256" key="4">
    <source>
        <dbReference type="ARBA" id="ARBA00022475"/>
    </source>
</evidence>
<dbReference type="SMART" id="SM00387">
    <property type="entry name" value="HATPase_c"/>
    <property type="match status" value="1"/>
</dbReference>
<keyword evidence="9 17" id="KW-0418">Kinase</keyword>
<dbReference type="STRING" id="1176198.SAMN05444716_10349"/>
<dbReference type="GO" id="GO:0005524">
    <property type="term" value="F:ATP binding"/>
    <property type="evidence" value="ECO:0007669"/>
    <property type="project" value="UniProtKB-KW"/>
</dbReference>
<dbReference type="Pfam" id="PF17203">
    <property type="entry name" value="sCache_3_2"/>
    <property type="match status" value="1"/>
</dbReference>
<dbReference type="PANTHER" id="PTHR43304">
    <property type="entry name" value="PHYTOCHROME-LIKE PROTEIN CPH1"/>
    <property type="match status" value="1"/>
</dbReference>
<dbReference type="PRINTS" id="PR00344">
    <property type="entry name" value="BCTRLSENSOR"/>
</dbReference>
<dbReference type="EC" id="2.7.13.3" evidence="3"/>
<keyword evidence="5" id="KW-0597">Phosphoprotein</keyword>
<dbReference type="Pfam" id="PF02518">
    <property type="entry name" value="HATPase_c"/>
    <property type="match status" value="1"/>
</dbReference>
<evidence type="ECO:0000256" key="15">
    <source>
        <dbReference type="SAM" id="Phobius"/>
    </source>
</evidence>
<dbReference type="InterPro" id="IPR039506">
    <property type="entry name" value="SPOB_a"/>
</dbReference>
<dbReference type="InterPro" id="IPR036890">
    <property type="entry name" value="HATPase_C_sf"/>
</dbReference>
<evidence type="ECO:0000256" key="3">
    <source>
        <dbReference type="ARBA" id="ARBA00012438"/>
    </source>
</evidence>
<sequence>MISVRHRLRARPRLTLAGQFLVLQLGLIVVVLVVIAAVTVAQADAEFRRAEGGRLLSVAETVAAQDAVRVGLADSRRQGILMTAAENARSVSSASTVEITGTDRRILTAADPRRIGAELPLGGSDVLAGRSWIGITTAGGHTSLVAHVPVFGEDGRLLGIVSAGRDYQSLTERIAAAAPQMLAYLGIASALGALGSYLLARRIKRQTLGLEPEAITALAEHREAMLHGIREGVLGLDRQGRVTLVNDTARALLRLPGDAPGRTLGELGVEPRLHEVLSGRSAGHDQVVFTADRVLTLNRMPLMTRGQYAGSVTTMRDLTEIAALQHQLETTRSATDTLRAQAHEFSNHLHVIAGLVELREYPEVARYVRGVSGAHTERAAEVISKIADPSLAALLIAKASLAAEQGAALRVTAGSALGPLPETLSSDLVTVVGNLVDNALDAVRGAGRDGWVEITLTETGPGPSGSGPGSSGSAGPPEVRLTVRDSGPGVAPELAEEIFRHGFTTKATAPAAGRGLGLAITRLVCTRRGGSITVDGSVFTARLPRDDEREGAVSP</sequence>
<dbReference type="GO" id="GO:0006355">
    <property type="term" value="P:regulation of DNA-templated transcription"/>
    <property type="evidence" value="ECO:0007669"/>
    <property type="project" value="InterPro"/>
</dbReference>
<dbReference type="InterPro" id="IPR052162">
    <property type="entry name" value="Sensor_kinase/Photoreceptor"/>
</dbReference>
<evidence type="ECO:0000256" key="7">
    <source>
        <dbReference type="ARBA" id="ARBA00022692"/>
    </source>
</evidence>
<keyword evidence="7 15" id="KW-0812">Transmembrane</keyword>
<feature type="domain" description="Histidine kinase" evidence="16">
    <location>
        <begin position="340"/>
        <end position="547"/>
    </location>
</feature>
<evidence type="ECO:0000259" key="16">
    <source>
        <dbReference type="PROSITE" id="PS50109"/>
    </source>
</evidence>
<dbReference type="RefSeq" id="WP_093842616.1">
    <property type="nucleotide sequence ID" value="NZ_FPAB01000003.1"/>
</dbReference>
<dbReference type="SUPFAM" id="SSF103190">
    <property type="entry name" value="Sensory domain-like"/>
    <property type="match status" value="1"/>
</dbReference>
<accession>A0A1I6RFT4</accession>
<evidence type="ECO:0000256" key="9">
    <source>
        <dbReference type="ARBA" id="ARBA00022777"/>
    </source>
</evidence>
<dbReference type="InterPro" id="IPR000014">
    <property type="entry name" value="PAS"/>
</dbReference>
<proteinExistence type="predicted"/>
<comment type="catalytic activity">
    <reaction evidence="1">
        <text>ATP + protein L-histidine = ADP + protein N-phospho-L-histidine.</text>
        <dbReference type="EC" id="2.7.13.3"/>
    </reaction>
</comment>
<keyword evidence="12" id="KW-0902">Two-component regulatory system</keyword>
<feature type="compositionally biased region" description="Gly residues" evidence="14">
    <location>
        <begin position="462"/>
        <end position="472"/>
    </location>
</feature>
<feature type="transmembrane region" description="Helical" evidence="15">
    <location>
        <begin position="20"/>
        <end position="41"/>
    </location>
</feature>
<dbReference type="CDD" id="cd00130">
    <property type="entry name" value="PAS"/>
    <property type="match status" value="1"/>
</dbReference>
<dbReference type="InterPro" id="IPR005467">
    <property type="entry name" value="His_kinase_dom"/>
</dbReference>
<dbReference type="Pfam" id="PF14689">
    <property type="entry name" value="SPOB_a"/>
    <property type="match status" value="1"/>
</dbReference>
<dbReference type="InterPro" id="IPR003594">
    <property type="entry name" value="HATPase_dom"/>
</dbReference>
<comment type="subcellular location">
    <subcellularLocation>
        <location evidence="2">Cell membrane</location>
        <topology evidence="2">Multi-pass membrane protein</topology>
    </subcellularLocation>
</comment>
<keyword evidence="8" id="KW-0547">Nucleotide-binding</keyword>
<evidence type="ECO:0000256" key="2">
    <source>
        <dbReference type="ARBA" id="ARBA00004651"/>
    </source>
</evidence>
<name>A0A1I6RFT4_9ACTN</name>
<reference evidence="18" key="1">
    <citation type="submission" date="2016-10" db="EMBL/GenBank/DDBJ databases">
        <authorList>
            <person name="Varghese N."/>
            <person name="Submissions S."/>
        </authorList>
    </citation>
    <scope>NUCLEOTIDE SEQUENCE [LARGE SCALE GENOMIC DNA]</scope>
    <source>
        <strain evidence="18">CGMCC 4.7047</strain>
    </source>
</reference>
<evidence type="ECO:0000256" key="10">
    <source>
        <dbReference type="ARBA" id="ARBA00022840"/>
    </source>
</evidence>
<dbReference type="InterPro" id="IPR035965">
    <property type="entry name" value="PAS-like_dom_sf"/>
</dbReference>
<dbReference type="SUPFAM" id="SSF55890">
    <property type="entry name" value="Sporulation response regulatory protein Spo0B"/>
    <property type="match status" value="1"/>
</dbReference>
<evidence type="ECO:0000256" key="14">
    <source>
        <dbReference type="SAM" id="MobiDB-lite"/>
    </source>
</evidence>
<keyword evidence="13 15" id="KW-0472">Membrane</keyword>
<keyword evidence="10" id="KW-0067">ATP-binding</keyword>
<dbReference type="GO" id="GO:0005886">
    <property type="term" value="C:plasma membrane"/>
    <property type="evidence" value="ECO:0007669"/>
    <property type="project" value="UniProtKB-SubCell"/>
</dbReference>
<dbReference type="SUPFAM" id="SSF55874">
    <property type="entry name" value="ATPase domain of HSP90 chaperone/DNA topoisomerase II/histidine kinase"/>
    <property type="match status" value="1"/>
</dbReference>
<dbReference type="PANTHER" id="PTHR43304:SF1">
    <property type="entry name" value="PAC DOMAIN-CONTAINING PROTEIN"/>
    <property type="match status" value="1"/>
</dbReference>
<evidence type="ECO:0000256" key="11">
    <source>
        <dbReference type="ARBA" id="ARBA00022989"/>
    </source>
</evidence>
<evidence type="ECO:0000256" key="8">
    <source>
        <dbReference type="ARBA" id="ARBA00022741"/>
    </source>
</evidence>
<keyword evidence="4" id="KW-1003">Cell membrane</keyword>
<dbReference type="Proteomes" id="UP000198873">
    <property type="component" value="Unassembled WGS sequence"/>
</dbReference>
<dbReference type="InterPro" id="IPR029151">
    <property type="entry name" value="Sensor-like_sf"/>
</dbReference>
<dbReference type="AlphaFoldDB" id="A0A1I6RFT4"/>
<evidence type="ECO:0000313" key="18">
    <source>
        <dbReference type="Proteomes" id="UP000198873"/>
    </source>
</evidence>
<evidence type="ECO:0000256" key="13">
    <source>
        <dbReference type="ARBA" id="ARBA00023136"/>
    </source>
</evidence>
<evidence type="ECO:0000256" key="5">
    <source>
        <dbReference type="ARBA" id="ARBA00022553"/>
    </source>
</evidence>
<keyword evidence="6" id="KW-0808">Transferase</keyword>
<dbReference type="Gene3D" id="3.30.450.20">
    <property type="entry name" value="PAS domain"/>
    <property type="match status" value="2"/>
</dbReference>
<keyword evidence="18" id="KW-1185">Reference proteome</keyword>
<feature type="region of interest" description="Disordered" evidence="14">
    <location>
        <begin position="456"/>
        <end position="487"/>
    </location>
</feature>
<dbReference type="Pfam" id="PF00989">
    <property type="entry name" value="PAS"/>
    <property type="match status" value="1"/>
</dbReference>
<dbReference type="Gene3D" id="3.30.565.10">
    <property type="entry name" value="Histidine kinase-like ATPase, C-terminal domain"/>
    <property type="match status" value="1"/>
</dbReference>
<dbReference type="PROSITE" id="PS50109">
    <property type="entry name" value="HIS_KIN"/>
    <property type="match status" value="1"/>
</dbReference>
<evidence type="ECO:0000313" key="17">
    <source>
        <dbReference type="EMBL" id="SFS63562.1"/>
    </source>
</evidence>
<dbReference type="InterPro" id="IPR004358">
    <property type="entry name" value="Sig_transdc_His_kin-like_C"/>
</dbReference>
<gene>
    <name evidence="17" type="ORF">SAMN05444716_10349</name>
</gene>
<dbReference type="SUPFAM" id="SSF55785">
    <property type="entry name" value="PYP-like sensor domain (PAS domain)"/>
    <property type="match status" value="1"/>
</dbReference>
<evidence type="ECO:0000256" key="12">
    <source>
        <dbReference type="ARBA" id="ARBA00023012"/>
    </source>
</evidence>
<keyword evidence="11 15" id="KW-1133">Transmembrane helix</keyword>
<dbReference type="EMBL" id="FPAB01000003">
    <property type="protein sequence ID" value="SFS63562.1"/>
    <property type="molecule type" value="Genomic_DNA"/>
</dbReference>
<evidence type="ECO:0000256" key="1">
    <source>
        <dbReference type="ARBA" id="ARBA00000085"/>
    </source>
</evidence>
<dbReference type="InterPro" id="IPR033463">
    <property type="entry name" value="sCache_3"/>
</dbReference>
<protein>
    <recommendedName>
        <fullName evidence="3">histidine kinase</fullName>
        <ecNumber evidence="3">2.7.13.3</ecNumber>
    </recommendedName>
</protein>
<dbReference type="SMART" id="SM00091">
    <property type="entry name" value="PAS"/>
    <property type="match status" value="1"/>
</dbReference>